<feature type="chain" id="PRO_5026900407" evidence="7">
    <location>
        <begin position="35"/>
        <end position="1590"/>
    </location>
</feature>
<dbReference type="GO" id="GO:0005975">
    <property type="term" value="P:carbohydrate metabolic process"/>
    <property type="evidence" value="ECO:0007669"/>
    <property type="project" value="InterPro"/>
</dbReference>
<feature type="compositionally biased region" description="Low complexity" evidence="6">
    <location>
        <begin position="1390"/>
        <end position="1405"/>
    </location>
</feature>
<dbReference type="Gene3D" id="2.60.40.10">
    <property type="entry name" value="Immunoglobulins"/>
    <property type="match status" value="4"/>
</dbReference>
<evidence type="ECO:0000256" key="4">
    <source>
        <dbReference type="ARBA" id="ARBA00022801"/>
    </source>
</evidence>
<dbReference type="EMBL" id="VWXL01000023">
    <property type="protein sequence ID" value="MVB10237.1"/>
    <property type="molecule type" value="Genomic_DNA"/>
</dbReference>
<dbReference type="Pfam" id="PF22058">
    <property type="entry name" value="X25_BaPul_like"/>
    <property type="match status" value="1"/>
</dbReference>
<keyword evidence="3" id="KW-0479">Metal-binding</keyword>
<dbReference type="InterPro" id="IPR032091">
    <property type="entry name" value="Malt_amylase-like_C"/>
</dbReference>
<evidence type="ECO:0000256" key="2">
    <source>
        <dbReference type="ARBA" id="ARBA00008061"/>
    </source>
</evidence>
<comment type="cofactor">
    <cofactor evidence="1">
        <name>Ca(2+)</name>
        <dbReference type="ChEBI" id="CHEBI:29108"/>
    </cofactor>
</comment>
<feature type="region of interest" description="Disordered" evidence="6">
    <location>
        <begin position="1382"/>
        <end position="1419"/>
    </location>
</feature>
<evidence type="ECO:0000259" key="8">
    <source>
        <dbReference type="SMART" id="SM00632"/>
    </source>
</evidence>
<dbReference type="GO" id="GO:0016798">
    <property type="term" value="F:hydrolase activity, acting on glycosyl bonds"/>
    <property type="evidence" value="ECO:0007669"/>
    <property type="project" value="UniProtKB-KW"/>
</dbReference>
<dbReference type="PANTHER" id="PTHR10357">
    <property type="entry name" value="ALPHA-AMYLASE FAMILY MEMBER"/>
    <property type="match status" value="1"/>
</dbReference>
<dbReference type="SUPFAM" id="SSF51011">
    <property type="entry name" value="Glycosyl hydrolase domain"/>
    <property type="match status" value="1"/>
</dbReference>
<dbReference type="CDD" id="cd11338">
    <property type="entry name" value="AmyAc_CMD"/>
    <property type="match status" value="1"/>
</dbReference>
<feature type="domain" description="Glycosyl hydrolase family 13 catalytic" evidence="9">
    <location>
        <begin position="786"/>
        <end position="1271"/>
    </location>
</feature>
<dbReference type="RefSeq" id="WP_156989947.1">
    <property type="nucleotide sequence ID" value="NZ_VWXL01000023.1"/>
</dbReference>
<evidence type="ECO:0000256" key="5">
    <source>
        <dbReference type="ARBA" id="ARBA00023295"/>
    </source>
</evidence>
<keyword evidence="11" id="KW-1185">Reference proteome</keyword>
<feature type="compositionally biased region" description="Polar residues" evidence="6">
    <location>
        <begin position="1406"/>
        <end position="1419"/>
    </location>
</feature>
<dbReference type="SMART" id="SM00632">
    <property type="entry name" value="Aamy_C"/>
    <property type="match status" value="1"/>
</dbReference>
<dbReference type="SUPFAM" id="SSF51445">
    <property type="entry name" value="(Trans)glycosidases"/>
    <property type="match status" value="1"/>
</dbReference>
<protein>
    <submittedName>
        <fullName evidence="10">Alpha amylase, catalytic domain</fullName>
    </submittedName>
</protein>
<dbReference type="Gene3D" id="2.60.40.1180">
    <property type="entry name" value="Golgi alpha-mannosidase II"/>
    <property type="match status" value="1"/>
</dbReference>
<keyword evidence="4" id="KW-0378">Hydrolase</keyword>
<evidence type="ECO:0000313" key="11">
    <source>
        <dbReference type="Proteomes" id="UP000469440"/>
    </source>
</evidence>
<dbReference type="OrthoDB" id="9761875at2"/>
<dbReference type="PANTHER" id="PTHR10357:SF210">
    <property type="entry name" value="MALTODEXTRIN GLUCOSIDASE"/>
    <property type="match status" value="1"/>
</dbReference>
<feature type="signal peptide" evidence="7">
    <location>
        <begin position="1"/>
        <end position="34"/>
    </location>
</feature>
<evidence type="ECO:0000259" key="9">
    <source>
        <dbReference type="SMART" id="SM00642"/>
    </source>
</evidence>
<dbReference type="InterPro" id="IPR031319">
    <property type="entry name" value="A-amylase_C"/>
</dbReference>
<evidence type="ECO:0000313" key="10">
    <source>
        <dbReference type="EMBL" id="MVB10237.1"/>
    </source>
</evidence>
<dbReference type="InterPro" id="IPR017853">
    <property type="entry name" value="GH"/>
</dbReference>
<dbReference type="Pfam" id="PF16657">
    <property type="entry name" value="Malt_amylase_C"/>
    <property type="match status" value="1"/>
</dbReference>
<keyword evidence="7" id="KW-0732">Signal</keyword>
<proteinExistence type="inferred from homology"/>
<evidence type="ECO:0000256" key="3">
    <source>
        <dbReference type="ARBA" id="ARBA00022723"/>
    </source>
</evidence>
<dbReference type="SMART" id="SM00642">
    <property type="entry name" value="Aamy"/>
    <property type="match status" value="1"/>
</dbReference>
<dbReference type="Pfam" id="PF00128">
    <property type="entry name" value="Alpha-amylase"/>
    <property type="match status" value="1"/>
</dbReference>
<dbReference type="GO" id="GO:0046872">
    <property type="term" value="F:metal ion binding"/>
    <property type="evidence" value="ECO:0007669"/>
    <property type="project" value="UniProtKB-KW"/>
</dbReference>
<organism evidence="10 11">
    <name type="scientific">Caproicibacter fermentans</name>
    <dbReference type="NCBI Taxonomy" id="2576756"/>
    <lineage>
        <taxon>Bacteria</taxon>
        <taxon>Bacillati</taxon>
        <taxon>Bacillota</taxon>
        <taxon>Clostridia</taxon>
        <taxon>Eubacteriales</taxon>
        <taxon>Acutalibacteraceae</taxon>
        <taxon>Caproicibacter</taxon>
    </lineage>
</organism>
<dbReference type="InterPro" id="IPR006047">
    <property type="entry name" value="GH13_cat_dom"/>
</dbReference>
<dbReference type="InterPro" id="IPR013780">
    <property type="entry name" value="Glyco_hydro_b"/>
</dbReference>
<feature type="domain" description="Alpha-amylase C-terminal" evidence="8">
    <location>
        <begin position="1288"/>
        <end position="1364"/>
    </location>
</feature>
<reference evidence="10 11" key="1">
    <citation type="submission" date="2019-09" db="EMBL/GenBank/DDBJ databases">
        <title>Genome sequence of Clostridium sp. EA1.</title>
        <authorList>
            <person name="Poehlein A."/>
            <person name="Bengelsdorf F.R."/>
            <person name="Daniel R."/>
        </authorList>
    </citation>
    <scope>NUCLEOTIDE SEQUENCE [LARGE SCALE GENOMIC DNA]</scope>
    <source>
        <strain evidence="10 11">EA1</strain>
    </source>
</reference>
<dbReference type="Proteomes" id="UP000469440">
    <property type="component" value="Unassembled WGS sequence"/>
</dbReference>
<comment type="caution">
    <text evidence="10">The sequence shown here is derived from an EMBL/GenBank/DDBJ whole genome shotgun (WGS) entry which is preliminary data.</text>
</comment>
<dbReference type="Gene3D" id="3.20.20.80">
    <property type="entry name" value="Glycosidases"/>
    <property type="match status" value="1"/>
</dbReference>
<keyword evidence="5" id="KW-0326">Glycosidase</keyword>
<evidence type="ECO:0000256" key="6">
    <source>
        <dbReference type="SAM" id="MobiDB-lite"/>
    </source>
</evidence>
<dbReference type="InterPro" id="IPR013783">
    <property type="entry name" value="Ig-like_fold"/>
</dbReference>
<dbReference type="InterPro" id="IPR054409">
    <property type="entry name" value="X25_BaPul-like"/>
</dbReference>
<evidence type="ECO:0000256" key="1">
    <source>
        <dbReference type="ARBA" id="ARBA00001913"/>
    </source>
</evidence>
<sequence>MLNVKKCTMQMLSLCLALAVLMSNALILRTPAAAAEPPAQTLIVDSGSPSAMDVYTNGVYEAAVELEAGEHNYQILGTQKSVTVPEGETVYIRYSQKGLQDSVNNPDAFPKSATWVGGIDAIGALGNGQVLKNWKRDDPNAHLVYIGGGIFTRTFKLQEPLKQDTPLEYKVAFNDSWDWAVGADGSSASGAGNVKITVPKGTEEISIFADYTDHSDGKGILTDSIATPGFFVKSDGDNIHEQPFSAKVQLIGTVRGSKDDNWNEKLEKGWEFKPIGPQLYAYTQYFDSGDYEYKVVFESRYWIESTPFASNKKFSVDKKTAVTFLLDTSNATAEKDAANLDVLDTINNADDVAKILSGSEPSPEPVPNGAVLNKNGTVSFHMPLSGDTVPAKADVKYYKDSAVEYAKTAALSYNEKDRSFSSSELWFGDGAAQINYVFQIDGKDVLPDESDKTDDGKYAVFDKPEFNGRSVYIPGEWYADPSTTKNWAPTQDRMTYQGDGLYIYHMEGLSAKQYPYKICMDDLWSENYGTNGEPGGSNIVLNVPQGTAAVDLYYSDFSHQSANSLTYSRKTIELSGGGDKTQMKDLGLNGVFTASLKLPKGTHGPYTISADEANQIGSFELSSPKEVTFYYDGNTGLSYCDSSDADIDGTKVYYNTQDEKCKSVYGAVKTDQSVTFSIQTGTDSTGVDLMINGPGSEKNVISMSLAVSGDSAVKCWTVSKSWSSTGQYTYYFVLHYGTNIRLYNDDDGFYGKGQVSNFGEGKPYDLVIYDKNFKTPDWMKGAVIYQIFPDRFNNADQSNDHAQTHARGSANYEFVEDMQGCDWYSYPENPDREKDPNYPAQAIQGNGTFGDEIYGGDLEGIIQRIGYLKALGVNAIYINPIQNSISSHRYDTSDYSKIDPILGTEGDFSRLVQSAEQNGIKIILDGVYNHVADDSVYFDRYYRNFGKSDKIGAYPYWAYVYDQMNEKHLSQEQAETAAKAYFGKLGVRDYTYTQWFNIQNDYFSWSVDPNGNVLVSDKMGERQNKGVYKYDCWAGYDSMPEIKSTNNSEYQTPGWAGKIIEGPDSVANYWISKGSNGWRLDVADGVSDETWQHLRTSVKALNSDNVIIGELWGDSTKYLLGDMYDSAMNYVYRNAILNYARGTETSAAAMKRLEKMRERYPREAFQSMMNLVGSHDTPRLVSALDGIAEDRQDGSDIKKAFPTVESTSYEAKQLQYMVSLLQMTYPGAPTIYYGDELQMAGADDPDCRRAMAWGEGDKAVVEWYAKLAAIRHLYGALQRGKIEPLNADDDDVISYARMDGGDQLIIAANRTETDKEITLNVSAVKDGEYTDLLTGNPYTVSNGDVRITVPAYRGVILADHYKSPLFDSAALRPAYDPAYKVNYSTSPTDNNNGGSSHNSSGTTSTPQKSINTPTSSLSGENIPLAAGSIRVFTVTCDEKPIVGPGNGAIAAVNLVKDWDPVTRQTVLQVCGVAGSQGGATGIYATVNGRVTLLFTVELGPCPIKSDTTSNVTKKAGDIYWAKVSVPHNARMIYCAGNSSVVSTRLKKLAGGGNDTDTYLLGFKAVTNGATSLYVTLDGVLFKLYMVIIHE</sequence>
<gene>
    <name evidence="10" type="ORF">CAFE_09150</name>
</gene>
<comment type="similarity">
    <text evidence="2">Belongs to the glycosyl hydrolase 13 family.</text>
</comment>
<evidence type="ECO:0000256" key="7">
    <source>
        <dbReference type="SAM" id="SignalP"/>
    </source>
</evidence>
<name>A0A6N8HXN8_9FIRM</name>
<accession>A0A6N8HXN8</accession>